<proteinExistence type="predicted"/>
<evidence type="ECO:0000313" key="3">
    <source>
        <dbReference type="Proteomes" id="UP000248349"/>
    </source>
</evidence>
<organism evidence="2 3">
    <name type="scientific">Aspergillus saccharolyticus JOP 1030-1</name>
    <dbReference type="NCBI Taxonomy" id="1450539"/>
    <lineage>
        <taxon>Eukaryota</taxon>
        <taxon>Fungi</taxon>
        <taxon>Dikarya</taxon>
        <taxon>Ascomycota</taxon>
        <taxon>Pezizomycotina</taxon>
        <taxon>Eurotiomycetes</taxon>
        <taxon>Eurotiomycetidae</taxon>
        <taxon>Eurotiales</taxon>
        <taxon>Aspergillaceae</taxon>
        <taxon>Aspergillus</taxon>
        <taxon>Aspergillus subgen. Circumdati</taxon>
    </lineage>
</organism>
<keyword evidence="3" id="KW-1185">Reference proteome</keyword>
<dbReference type="RefSeq" id="XP_025426022.1">
    <property type="nucleotide sequence ID" value="XM_025577040.1"/>
</dbReference>
<feature type="compositionally biased region" description="Polar residues" evidence="1">
    <location>
        <begin position="99"/>
        <end position="133"/>
    </location>
</feature>
<sequence>MLVARDTQISAEEGSSEQVSIWKHVYSVMRCPGAPCELGPHCWRDPFGKKHYKLGTHHLRSLIKYVEQGGELDTHDDVPHDLRESLYREEQQRLDRKSISNQSAVTTSCPPINITNVLPSQSPTRSPSLSTQDAPVRDSGYLNIPGLRDVAVEEYSDWQQSQVRNEALKAEFRKARDAAFSEGLDLGQIFKDQDSAFFIKQGVKRGIARRFVTDIDYWVKQYQPVRRNPARLSHPDSST</sequence>
<dbReference type="GeneID" id="37078269"/>
<dbReference type="STRING" id="1450539.A0A318Z8R3"/>
<name>A0A318Z8R3_9EURO</name>
<evidence type="ECO:0000313" key="2">
    <source>
        <dbReference type="EMBL" id="PYH40040.1"/>
    </source>
</evidence>
<reference evidence="2 3" key="1">
    <citation type="submission" date="2016-12" db="EMBL/GenBank/DDBJ databases">
        <title>The genomes of Aspergillus section Nigri reveals drivers in fungal speciation.</title>
        <authorList>
            <consortium name="DOE Joint Genome Institute"/>
            <person name="Vesth T.C."/>
            <person name="Nybo J."/>
            <person name="Theobald S."/>
            <person name="Brandl J."/>
            <person name="Frisvad J.C."/>
            <person name="Nielsen K.F."/>
            <person name="Lyhne E.K."/>
            <person name="Kogle M.E."/>
            <person name="Kuo A."/>
            <person name="Riley R."/>
            <person name="Clum A."/>
            <person name="Nolan M."/>
            <person name="Lipzen A."/>
            <person name="Salamov A."/>
            <person name="Henrissat B."/>
            <person name="Wiebenga A."/>
            <person name="De Vries R.P."/>
            <person name="Grigoriev I.V."/>
            <person name="Mortensen U.H."/>
            <person name="Andersen M.R."/>
            <person name="Baker S.E."/>
        </authorList>
    </citation>
    <scope>NUCLEOTIDE SEQUENCE [LARGE SCALE GENOMIC DNA]</scope>
    <source>
        <strain evidence="2 3">JOP 1030-1</strain>
    </source>
</reference>
<dbReference type="EMBL" id="KZ821314">
    <property type="protein sequence ID" value="PYH40040.1"/>
    <property type="molecule type" value="Genomic_DNA"/>
</dbReference>
<evidence type="ECO:0000256" key="1">
    <source>
        <dbReference type="SAM" id="MobiDB-lite"/>
    </source>
</evidence>
<gene>
    <name evidence="2" type="ORF">BP01DRAFT_378148</name>
</gene>
<dbReference type="AlphaFoldDB" id="A0A318Z8R3"/>
<dbReference type="Proteomes" id="UP000248349">
    <property type="component" value="Unassembled WGS sequence"/>
</dbReference>
<dbReference type="OrthoDB" id="4232626at2759"/>
<protein>
    <submittedName>
        <fullName evidence="2">Uncharacterized protein</fullName>
    </submittedName>
</protein>
<feature type="region of interest" description="Disordered" evidence="1">
    <location>
        <begin position="93"/>
        <end position="137"/>
    </location>
</feature>
<accession>A0A318Z8R3</accession>